<sequence>MTTVTALQIGNFSDGDSSKRPTVEGYSLSSSNVYEYKIGALWAKARAEQGDTAINTNRKYILDSLPKGYKVYEKPRGNNPAHDIKNCERWAITPAAALDFHVTSHTNRETAPKPRERAPVIKASEGNAHIWQIFLKKLKKEGSVDQDITDPENMELAVSQQTLDEAYTDICNSPSYRHRVGELVLFYDVSPDARVPVALDSITQKPTFLLVWKAGVISLQNDEDQEPLVEEDLFFEKEKRWAITYSGFKVEFYPDPRASEPKEWGKHMTYVPLHQIRPFNYWEEVLAGIPKENWHPTINHAMAVLSSIAVVDCFHIKGVWPNAATSCRSVWIGAELICVGDALRLKPRKHHDQQITDVLVVDSMTAIGENYGRANFSYRLHLAGRAFTTNADHKSEDFNRTVVTEQTLYASLPSSMLGRVWYYLHDSGTEFVVSADCVVGRLHGDAAMAGWFDRPGNFDVGLSGLLEGREYSRACYGRPGQQYWYWAETRAQQLRIMEINGVNLSKGEEGLDPEALREYMRVLNSHGTDSGGSDGDSVDSTSDRRERLHGASDGASARAILGGRSLGGFALKQSTEGTQRMRSGDEQDGNNDGEADEIIRDVVEGKGLPGGEEKGPEEGIEGEAEAGSEEDELATPNVKRLKIDHR</sequence>
<feature type="compositionally biased region" description="Basic and acidic residues" evidence="1">
    <location>
        <begin position="541"/>
        <end position="550"/>
    </location>
</feature>
<dbReference type="EMBL" id="JAGHQL010000049">
    <property type="protein sequence ID" value="KAH0542668.1"/>
    <property type="molecule type" value="Genomic_DNA"/>
</dbReference>
<dbReference type="Pfam" id="PF10383">
    <property type="entry name" value="Clr2"/>
    <property type="match status" value="1"/>
</dbReference>
<reference evidence="3" key="1">
    <citation type="submission" date="2021-03" db="EMBL/GenBank/DDBJ databases">
        <title>Comparative genomics and phylogenomic investigation of the class Geoglossomycetes provide insights into ecological specialization and systematics.</title>
        <authorList>
            <person name="Melie T."/>
            <person name="Pirro S."/>
            <person name="Miller A.N."/>
            <person name="Quandt A."/>
        </authorList>
    </citation>
    <scope>NUCLEOTIDE SEQUENCE</scope>
    <source>
        <strain evidence="3">GBOQ0MN5Z8</strain>
    </source>
</reference>
<protein>
    <recommendedName>
        <fullName evidence="2">Cryptic loci regulator 2 C-terminal domain-containing protein</fullName>
    </recommendedName>
</protein>
<proteinExistence type="predicted"/>
<feature type="region of interest" description="Disordered" evidence="1">
    <location>
        <begin position="524"/>
        <end position="556"/>
    </location>
</feature>
<gene>
    <name evidence="3" type="ORF">FGG08_002991</name>
</gene>
<dbReference type="AlphaFoldDB" id="A0A9P8I877"/>
<keyword evidence="4" id="KW-1185">Reference proteome</keyword>
<dbReference type="InterPro" id="IPR038986">
    <property type="entry name" value="Clr2"/>
</dbReference>
<dbReference type="PANTHER" id="PTHR38046">
    <property type="entry name" value="CRYPTIC LOCI REGULATOR 2"/>
    <property type="match status" value="1"/>
</dbReference>
<feature type="compositionally biased region" description="Acidic residues" evidence="1">
    <location>
        <begin position="586"/>
        <end position="596"/>
    </location>
</feature>
<evidence type="ECO:0000256" key="1">
    <source>
        <dbReference type="SAM" id="MobiDB-lite"/>
    </source>
</evidence>
<comment type="caution">
    <text evidence="3">The sequence shown here is derived from an EMBL/GenBank/DDBJ whole genome shotgun (WGS) entry which is preliminary data.</text>
</comment>
<evidence type="ECO:0000259" key="2">
    <source>
        <dbReference type="Pfam" id="PF10383"/>
    </source>
</evidence>
<dbReference type="Proteomes" id="UP000698800">
    <property type="component" value="Unassembled WGS sequence"/>
</dbReference>
<name>A0A9P8I877_9PEZI</name>
<organism evidence="3 4">
    <name type="scientific">Glutinoglossum americanum</name>
    <dbReference type="NCBI Taxonomy" id="1670608"/>
    <lineage>
        <taxon>Eukaryota</taxon>
        <taxon>Fungi</taxon>
        <taxon>Dikarya</taxon>
        <taxon>Ascomycota</taxon>
        <taxon>Pezizomycotina</taxon>
        <taxon>Geoglossomycetes</taxon>
        <taxon>Geoglossales</taxon>
        <taxon>Geoglossaceae</taxon>
        <taxon>Glutinoglossum</taxon>
    </lineage>
</organism>
<dbReference type="GO" id="GO:0070824">
    <property type="term" value="C:SHREC complex"/>
    <property type="evidence" value="ECO:0007669"/>
    <property type="project" value="InterPro"/>
</dbReference>
<feature type="compositionally biased region" description="Acidic residues" evidence="1">
    <location>
        <begin position="618"/>
        <end position="633"/>
    </location>
</feature>
<evidence type="ECO:0000313" key="3">
    <source>
        <dbReference type="EMBL" id="KAH0542668.1"/>
    </source>
</evidence>
<feature type="domain" description="Cryptic loci regulator 2 C-terminal" evidence="2">
    <location>
        <begin position="327"/>
        <end position="442"/>
    </location>
</feature>
<dbReference type="GO" id="GO:0030466">
    <property type="term" value="P:silent mating-type cassette heterochromatin formation"/>
    <property type="evidence" value="ECO:0007669"/>
    <property type="project" value="TreeGrafter"/>
</dbReference>
<dbReference type="PANTHER" id="PTHR38046:SF1">
    <property type="entry name" value="CRYPTIC LOCI REGULATOR 2"/>
    <property type="match status" value="1"/>
</dbReference>
<evidence type="ECO:0000313" key="4">
    <source>
        <dbReference type="Proteomes" id="UP000698800"/>
    </source>
</evidence>
<feature type="region of interest" description="Disordered" evidence="1">
    <location>
        <begin position="573"/>
        <end position="646"/>
    </location>
</feature>
<accession>A0A9P8I877</accession>
<dbReference type="GO" id="GO:0031934">
    <property type="term" value="C:mating-type region heterochromatin"/>
    <property type="evidence" value="ECO:0007669"/>
    <property type="project" value="TreeGrafter"/>
</dbReference>
<dbReference type="InterPro" id="IPR018839">
    <property type="entry name" value="Tscrpt-silencing_Clr2_C"/>
</dbReference>
<dbReference type="OrthoDB" id="438224at2759"/>
<dbReference type="GO" id="GO:0033553">
    <property type="term" value="C:rDNA heterochromatin"/>
    <property type="evidence" value="ECO:0007669"/>
    <property type="project" value="TreeGrafter"/>
</dbReference>